<dbReference type="Proteomes" id="UP000683417">
    <property type="component" value="Unassembled WGS sequence"/>
</dbReference>
<comment type="caution">
    <text evidence="2">The sequence shown here is derived from an EMBL/GenBank/DDBJ whole genome shotgun (WGS) entry which is preliminary data.</text>
</comment>
<reference evidence="2" key="1">
    <citation type="submission" date="2020-10" db="EMBL/GenBank/DDBJ databases">
        <authorList>
            <person name="Muller C M."/>
        </authorList>
    </citation>
    <scope>NUCLEOTIDE SEQUENCE</scope>
    <source>
        <strain evidence="2">THUN-12</strain>
    </source>
</reference>
<evidence type="ECO:0000313" key="2">
    <source>
        <dbReference type="EMBL" id="CAD6501167.1"/>
    </source>
</evidence>
<dbReference type="PANTHER" id="PTHR38248:SF2">
    <property type="entry name" value="FUNK1 11"/>
    <property type="match status" value="1"/>
</dbReference>
<dbReference type="Pfam" id="PF17667">
    <property type="entry name" value="Pkinase_fungal"/>
    <property type="match status" value="1"/>
</dbReference>
<dbReference type="PANTHER" id="PTHR38248">
    <property type="entry name" value="FUNK1 6"/>
    <property type="match status" value="1"/>
</dbReference>
<organism evidence="2 3">
    <name type="scientific">Blumeria graminis f. sp. triticale</name>
    <dbReference type="NCBI Taxonomy" id="1689686"/>
    <lineage>
        <taxon>Eukaryota</taxon>
        <taxon>Fungi</taxon>
        <taxon>Dikarya</taxon>
        <taxon>Ascomycota</taxon>
        <taxon>Pezizomycotina</taxon>
        <taxon>Leotiomycetes</taxon>
        <taxon>Erysiphales</taxon>
        <taxon>Erysiphaceae</taxon>
        <taxon>Blumeria</taxon>
    </lineage>
</organism>
<proteinExistence type="predicted"/>
<dbReference type="AlphaFoldDB" id="A0A9W4D3A4"/>
<protein>
    <submittedName>
        <fullName evidence="2">BgTH12-01421</fullName>
    </submittedName>
</protein>
<dbReference type="EMBL" id="CAJHIT010000005">
    <property type="protein sequence ID" value="CAD6501167.1"/>
    <property type="molecule type" value="Genomic_DNA"/>
</dbReference>
<gene>
    <name evidence="2" type="ORF">BGTH12_LOCUS2525</name>
</gene>
<evidence type="ECO:0000313" key="3">
    <source>
        <dbReference type="Proteomes" id="UP000683417"/>
    </source>
</evidence>
<dbReference type="InterPro" id="IPR040976">
    <property type="entry name" value="Pkinase_fungal"/>
</dbReference>
<name>A0A9W4D3A4_BLUGR</name>
<sequence length="262" mass="30908">MLIDFDCSVRLRENVVEVDERYFIGTLKFMAIERLYLHGETKSFIRRTYCHDLESFFYLFTVGSIEYELVTDGKPHNLDDWCVNIFKSCYSNKRIHMYEFTKILKKFTPSFKELKKLAKNLRMILFEADGGYKTAPKDRRSLYRRMIEAFDDTIEDLRGKTYLSTHDSILLFSSSFADKLFTLSWKDQESNFYCTLIIDYCVGHCRYGFVYLTLGASNTIVPFRYCVVILHTHGPNLNYINYVYMLKLWSTVISQVMVNGSN</sequence>
<feature type="domain" description="Fungal-type protein kinase" evidence="1">
    <location>
        <begin position="1"/>
        <end position="61"/>
    </location>
</feature>
<evidence type="ECO:0000259" key="1">
    <source>
        <dbReference type="Pfam" id="PF17667"/>
    </source>
</evidence>
<accession>A0A9W4D3A4</accession>